<dbReference type="EMBL" id="CP035107">
    <property type="protein sequence ID" value="QAR30932.1"/>
    <property type="molecule type" value="Genomic_DNA"/>
</dbReference>
<gene>
    <name evidence="2" type="ORF">EQP59_06080</name>
</gene>
<feature type="chain" id="PRO_5018567962" evidence="1">
    <location>
        <begin position="19"/>
        <end position="235"/>
    </location>
</feature>
<name>A0A3R5US45_ORNRH</name>
<organism evidence="2 3">
    <name type="scientific">Ornithobacterium rhinotracheale</name>
    <dbReference type="NCBI Taxonomy" id="28251"/>
    <lineage>
        <taxon>Bacteria</taxon>
        <taxon>Pseudomonadati</taxon>
        <taxon>Bacteroidota</taxon>
        <taxon>Flavobacteriia</taxon>
        <taxon>Flavobacteriales</taxon>
        <taxon>Weeksellaceae</taxon>
        <taxon>Ornithobacterium</taxon>
    </lineage>
</organism>
<reference evidence="2 3" key="1">
    <citation type="submission" date="2019-01" db="EMBL/GenBank/DDBJ databases">
        <title>Whole Genome of Ornithobacterium rhinotracheale FARPER-174b.</title>
        <authorList>
            <person name="Tataje-Lavanda L.A."/>
            <person name="Montalvan A."/>
            <person name="Montesinos R."/>
            <person name="Zimic M."/>
            <person name="Fernandez-Sanchez M."/>
            <person name="Fernandez-Diaz M."/>
        </authorList>
    </citation>
    <scope>NUCLEOTIDE SEQUENCE [LARGE SCALE GENOMIC DNA]</scope>
    <source>
        <strain evidence="2 3">FARPER-174b</strain>
    </source>
</reference>
<dbReference type="RefSeq" id="WP_128501397.1">
    <property type="nucleotide sequence ID" value="NZ_CP035107.1"/>
</dbReference>
<evidence type="ECO:0000313" key="2">
    <source>
        <dbReference type="EMBL" id="QAR30932.1"/>
    </source>
</evidence>
<dbReference type="Proteomes" id="UP000287701">
    <property type="component" value="Chromosome"/>
</dbReference>
<keyword evidence="1" id="KW-0732">Signal</keyword>
<proteinExistence type="predicted"/>
<accession>A0A3R5US45</accession>
<dbReference type="AlphaFoldDB" id="A0A3R5US45"/>
<protein>
    <submittedName>
        <fullName evidence="2">Uncharacterized protein</fullName>
    </submittedName>
</protein>
<dbReference type="OrthoDB" id="1449049at2"/>
<evidence type="ECO:0000313" key="3">
    <source>
        <dbReference type="Proteomes" id="UP000287701"/>
    </source>
</evidence>
<feature type="signal peptide" evidence="1">
    <location>
        <begin position="1"/>
        <end position="18"/>
    </location>
</feature>
<sequence length="235" mass="26106">MKKILYIAVALLSANAMAQRVGVNTETPQAALEVNGNVSLETVPEAGLQEQTYNLLIDKNTRRLVIASGEKRLFNSVSYRITTNSNQDWIYDANTNVPTNQYTAILVSSYFGNKYYDDNSVMRYGIKHSYRGGNIAETVSVEPGDDGNWHIKADYEGAAPFIGTLGESEWPGEDKDKAIEGKDSFYWDFDILYVDSGSLIDLGEAEGTVDARQEIGQWDQGTGYSNPIEYLKAKK</sequence>
<evidence type="ECO:0000256" key="1">
    <source>
        <dbReference type="SAM" id="SignalP"/>
    </source>
</evidence>